<gene>
    <name evidence="1" type="ORF">PENANT_c147G00408</name>
</gene>
<dbReference type="AlphaFoldDB" id="A0A1V6PFL1"/>
<comment type="caution">
    <text evidence="1">The sequence shown here is derived from an EMBL/GenBank/DDBJ whole genome shotgun (WGS) entry which is preliminary data.</text>
</comment>
<dbReference type="PANTHER" id="PTHR13774">
    <property type="entry name" value="PHENAZINE BIOSYNTHESIS PROTEIN"/>
    <property type="match status" value="1"/>
</dbReference>
<dbReference type="STRING" id="416450.A0A1V6PFL1"/>
<evidence type="ECO:0000313" key="2">
    <source>
        <dbReference type="Proteomes" id="UP000191672"/>
    </source>
</evidence>
<accession>A0A1V6PFL1</accession>
<dbReference type="NCBIfam" id="TIGR00654">
    <property type="entry name" value="PhzF_family"/>
    <property type="match status" value="1"/>
</dbReference>
<dbReference type="PANTHER" id="PTHR13774:SF32">
    <property type="entry name" value="ANTISENSE-ENHANCING SEQUENCE 1"/>
    <property type="match status" value="1"/>
</dbReference>
<dbReference type="Gene3D" id="3.10.310.10">
    <property type="entry name" value="Diaminopimelate Epimerase, Chain A, domain 1"/>
    <property type="match status" value="2"/>
</dbReference>
<sequence length="403" mass="44181">MVLYLDYVTLDVFTSSAFKGNPLAVVFLPRLSSERVTRDQMQAIAREFNFSETIFVYPVSPMTPSKRRIDIFMTTKELPFAGHPTIGAASWLLRLSPCREEQAELKALTTKAGDIPISQMAASSLVSASIPHEFHLHKTRFPLSELLRLHPTLGQFLQTNEFEKDSFPVFSVVKGMTVIPVELPSINALGAIDMPTGGETIKTLSALNGGYLDAGWDGEGLINLYFYVRDVPDGGKTVLRTRMLLGNFEDPATGSSATGLAAYLSLFSQQPADNLVFDYEIVQGVEMGRKSNIGVHVVLCRDKKGIEEVKLIGGAVQEINIEDWRPECLDNPTAASSASISLIIICREHEAIQNPTANGQPLGTAIQSAKSSFLCLLERPPSSDVGEVFGVMSNQKWSIWQPK</sequence>
<dbReference type="GO" id="GO:0016853">
    <property type="term" value="F:isomerase activity"/>
    <property type="evidence" value="ECO:0007669"/>
    <property type="project" value="TreeGrafter"/>
</dbReference>
<evidence type="ECO:0000313" key="1">
    <source>
        <dbReference type="EMBL" id="OQD75573.1"/>
    </source>
</evidence>
<dbReference type="Proteomes" id="UP000191672">
    <property type="component" value="Unassembled WGS sequence"/>
</dbReference>
<keyword evidence="2" id="KW-1185">Reference proteome</keyword>
<dbReference type="EMBL" id="MDYN01000147">
    <property type="protein sequence ID" value="OQD75573.1"/>
    <property type="molecule type" value="Genomic_DNA"/>
</dbReference>
<dbReference type="Pfam" id="PF02567">
    <property type="entry name" value="PhzC-PhzF"/>
    <property type="match status" value="2"/>
</dbReference>
<evidence type="ECO:0008006" key="3">
    <source>
        <dbReference type="Google" id="ProtNLM"/>
    </source>
</evidence>
<dbReference type="GO" id="GO:0005737">
    <property type="term" value="C:cytoplasm"/>
    <property type="evidence" value="ECO:0007669"/>
    <property type="project" value="TreeGrafter"/>
</dbReference>
<reference evidence="2" key="1">
    <citation type="journal article" date="2017" name="Nat. Microbiol.">
        <title>Global analysis of biosynthetic gene clusters reveals vast potential of secondary metabolite production in Penicillium species.</title>
        <authorList>
            <person name="Nielsen J.C."/>
            <person name="Grijseels S."/>
            <person name="Prigent S."/>
            <person name="Ji B."/>
            <person name="Dainat J."/>
            <person name="Nielsen K.F."/>
            <person name="Frisvad J.C."/>
            <person name="Workman M."/>
            <person name="Nielsen J."/>
        </authorList>
    </citation>
    <scope>NUCLEOTIDE SEQUENCE [LARGE SCALE GENOMIC DNA]</scope>
    <source>
        <strain evidence="2">IBT 31811</strain>
    </source>
</reference>
<proteinExistence type="predicted"/>
<dbReference type="InterPro" id="IPR003719">
    <property type="entry name" value="Phenazine_PhzF-like"/>
</dbReference>
<name>A0A1V6PFL1_9EURO</name>
<protein>
    <recommendedName>
        <fullName evidence="3">Phenazine biosynthesis protein</fullName>
    </recommendedName>
</protein>
<organism evidence="1 2">
    <name type="scientific">Penicillium antarcticum</name>
    <dbReference type="NCBI Taxonomy" id="416450"/>
    <lineage>
        <taxon>Eukaryota</taxon>
        <taxon>Fungi</taxon>
        <taxon>Dikarya</taxon>
        <taxon>Ascomycota</taxon>
        <taxon>Pezizomycotina</taxon>
        <taxon>Eurotiomycetes</taxon>
        <taxon>Eurotiomycetidae</taxon>
        <taxon>Eurotiales</taxon>
        <taxon>Aspergillaceae</taxon>
        <taxon>Penicillium</taxon>
    </lineage>
</organism>
<dbReference type="SUPFAM" id="SSF54506">
    <property type="entry name" value="Diaminopimelate epimerase-like"/>
    <property type="match status" value="1"/>
</dbReference>